<gene>
    <name evidence="1" type="ORF">MLD38_008149</name>
</gene>
<sequence length="275" mass="31431">MCMRKMRTASIRVETVREQTTQEEASVLDLPELALECILERLPPTGLFNMAGVCRSLRRGLFIKTYSRRVIFLPIRSCRGISLLSLESSGSRLKYITARMDMLDLCYHAMMRNFATIQRPTPSKPGILLMEGGLQQLKAGNLGQDKAPAVNTPPHDLHITNCLQDLRPGDSIEIQWRRNKGFPYGWWYGVVGHLESCDGNTSFCCCKSSDTVVLEFDQYAQGSRWRYTTIDRKNHREEGNEADGFYGGIRKLRTEKEISIWKQLWPLMSWSKNGS</sequence>
<keyword evidence="2" id="KW-1185">Reference proteome</keyword>
<dbReference type="EMBL" id="CM042882">
    <property type="protein sequence ID" value="KAI4382150.1"/>
    <property type="molecule type" value="Genomic_DNA"/>
</dbReference>
<dbReference type="Proteomes" id="UP001057402">
    <property type="component" value="Chromosome 3"/>
</dbReference>
<reference evidence="2" key="1">
    <citation type="journal article" date="2023" name="Front. Plant Sci.">
        <title>Chromosomal-level genome assembly of Melastoma candidum provides insights into trichome evolution.</title>
        <authorList>
            <person name="Zhong Y."/>
            <person name="Wu W."/>
            <person name="Sun C."/>
            <person name="Zou P."/>
            <person name="Liu Y."/>
            <person name="Dai S."/>
            <person name="Zhou R."/>
        </authorList>
    </citation>
    <scope>NUCLEOTIDE SEQUENCE [LARGE SCALE GENOMIC DNA]</scope>
</reference>
<name>A0ACB9RTC3_9MYRT</name>
<protein>
    <submittedName>
        <fullName evidence="1">Uncharacterized protein</fullName>
    </submittedName>
</protein>
<organism evidence="1 2">
    <name type="scientific">Melastoma candidum</name>
    <dbReference type="NCBI Taxonomy" id="119954"/>
    <lineage>
        <taxon>Eukaryota</taxon>
        <taxon>Viridiplantae</taxon>
        <taxon>Streptophyta</taxon>
        <taxon>Embryophyta</taxon>
        <taxon>Tracheophyta</taxon>
        <taxon>Spermatophyta</taxon>
        <taxon>Magnoliopsida</taxon>
        <taxon>eudicotyledons</taxon>
        <taxon>Gunneridae</taxon>
        <taxon>Pentapetalae</taxon>
        <taxon>rosids</taxon>
        <taxon>malvids</taxon>
        <taxon>Myrtales</taxon>
        <taxon>Melastomataceae</taxon>
        <taxon>Melastomatoideae</taxon>
        <taxon>Melastomateae</taxon>
        <taxon>Melastoma</taxon>
    </lineage>
</organism>
<comment type="caution">
    <text evidence="1">The sequence shown here is derived from an EMBL/GenBank/DDBJ whole genome shotgun (WGS) entry which is preliminary data.</text>
</comment>
<proteinExistence type="predicted"/>
<accession>A0ACB9RTC3</accession>
<evidence type="ECO:0000313" key="1">
    <source>
        <dbReference type="EMBL" id="KAI4382150.1"/>
    </source>
</evidence>
<evidence type="ECO:0000313" key="2">
    <source>
        <dbReference type="Proteomes" id="UP001057402"/>
    </source>
</evidence>